<gene>
    <name evidence="6" type="ORF">J0911_17060</name>
</gene>
<feature type="transmembrane region" description="Helical" evidence="5">
    <location>
        <begin position="111"/>
        <end position="129"/>
    </location>
</feature>
<dbReference type="Pfam" id="PF13564">
    <property type="entry name" value="DoxX_2"/>
    <property type="match status" value="1"/>
</dbReference>
<evidence type="ECO:0000313" key="6">
    <source>
        <dbReference type="EMBL" id="MBO0610736.1"/>
    </source>
</evidence>
<feature type="transmembrane region" description="Helical" evidence="5">
    <location>
        <begin position="85"/>
        <end position="105"/>
    </location>
</feature>
<evidence type="ECO:0000313" key="7">
    <source>
        <dbReference type="Proteomes" id="UP000664617"/>
    </source>
</evidence>
<proteinExistence type="predicted"/>
<dbReference type="EMBL" id="JAFMPK010000047">
    <property type="protein sequence ID" value="MBO0610736.1"/>
    <property type="molecule type" value="Genomic_DNA"/>
</dbReference>
<name>A0ABS3ICJ5_9MICO</name>
<comment type="caution">
    <text evidence="6">The sequence shown here is derived from an EMBL/GenBank/DDBJ whole genome shotgun (WGS) entry which is preliminary data.</text>
</comment>
<keyword evidence="7" id="KW-1185">Reference proteome</keyword>
<evidence type="ECO:0000256" key="2">
    <source>
        <dbReference type="ARBA" id="ARBA00022692"/>
    </source>
</evidence>
<reference evidence="7" key="2">
    <citation type="submission" date="2023-07" db="EMBL/GenBank/DDBJ databases">
        <title>Myceligenerans salitolerans sp. nov., a halotolerant actinomycete isolated from a salt lake in Xinjiang, China.</title>
        <authorList>
            <person name="Guan T."/>
        </authorList>
    </citation>
    <scope>NUCLEOTIDE SEQUENCE [LARGE SCALE GENOMIC DNA]</scope>
    <source>
        <strain evidence="7">XHU 5031</strain>
    </source>
</reference>
<keyword evidence="4 5" id="KW-0472">Membrane</keyword>
<accession>A0ABS3ICJ5</accession>
<sequence length="143" mass="14684">MSTATTRPPAPTALNVTLWIAQLVLALMLVGSGLFKLLTPIAQLAETFPWAGDVSPAVVYTAAAFDILGGLGVVLPSLTRVAPRLTVVAAFGCVALLATAAVFHFSRGEGADTPIAFVLIALAVFIAWGRGSKAPIQARSQAA</sequence>
<keyword evidence="3 5" id="KW-1133">Transmembrane helix</keyword>
<dbReference type="InterPro" id="IPR032808">
    <property type="entry name" value="DoxX"/>
</dbReference>
<protein>
    <submittedName>
        <fullName evidence="6">DoxX family protein</fullName>
    </submittedName>
</protein>
<evidence type="ECO:0000256" key="3">
    <source>
        <dbReference type="ARBA" id="ARBA00022989"/>
    </source>
</evidence>
<reference evidence="6 7" key="1">
    <citation type="submission" date="2021-03" db="EMBL/GenBank/DDBJ databases">
        <authorList>
            <person name="Xin L."/>
        </authorList>
    </citation>
    <scope>NUCLEOTIDE SEQUENCE [LARGE SCALE GENOMIC DNA]</scope>
    <source>
        <strain evidence="6 7">XHU 5031</strain>
    </source>
</reference>
<dbReference type="RefSeq" id="WP_207276644.1">
    <property type="nucleotide sequence ID" value="NZ_JAFMPK010000047.1"/>
</dbReference>
<comment type="subcellular location">
    <subcellularLocation>
        <location evidence="1">Membrane</location>
        <topology evidence="1">Multi-pass membrane protein</topology>
    </subcellularLocation>
</comment>
<evidence type="ECO:0000256" key="5">
    <source>
        <dbReference type="SAM" id="Phobius"/>
    </source>
</evidence>
<organism evidence="6 7">
    <name type="scientific">Myceligenerans salitolerans</name>
    <dbReference type="NCBI Taxonomy" id="1230528"/>
    <lineage>
        <taxon>Bacteria</taxon>
        <taxon>Bacillati</taxon>
        <taxon>Actinomycetota</taxon>
        <taxon>Actinomycetes</taxon>
        <taxon>Micrococcales</taxon>
        <taxon>Promicromonosporaceae</taxon>
        <taxon>Myceligenerans</taxon>
    </lineage>
</organism>
<dbReference type="Proteomes" id="UP000664617">
    <property type="component" value="Unassembled WGS sequence"/>
</dbReference>
<feature type="transmembrane region" description="Helical" evidence="5">
    <location>
        <begin position="57"/>
        <end position="78"/>
    </location>
</feature>
<evidence type="ECO:0000256" key="1">
    <source>
        <dbReference type="ARBA" id="ARBA00004141"/>
    </source>
</evidence>
<feature type="transmembrane region" description="Helical" evidence="5">
    <location>
        <begin position="12"/>
        <end position="37"/>
    </location>
</feature>
<evidence type="ECO:0000256" key="4">
    <source>
        <dbReference type="ARBA" id="ARBA00023136"/>
    </source>
</evidence>
<keyword evidence="2 5" id="KW-0812">Transmembrane</keyword>